<evidence type="ECO:0000313" key="8">
    <source>
        <dbReference type="Proteomes" id="UP000177197"/>
    </source>
</evidence>
<dbReference type="Proteomes" id="UP000177197">
    <property type="component" value="Unassembled WGS sequence"/>
</dbReference>
<protein>
    <recommendedName>
        <fullName evidence="5">Peptidyl-prolyl cis-trans isomerase</fullName>
        <shortName evidence="5">PPIase</shortName>
        <ecNumber evidence="5">5.2.1.8</ecNumber>
    </recommendedName>
</protein>
<evidence type="ECO:0000256" key="4">
    <source>
        <dbReference type="ARBA" id="ARBA00023235"/>
    </source>
</evidence>
<dbReference type="EC" id="5.2.1.8" evidence="5"/>
<dbReference type="InterPro" id="IPR024936">
    <property type="entry name" value="Cyclophilin-type_PPIase"/>
</dbReference>
<dbReference type="AlphaFoldDB" id="A0A1F5CC13"/>
<dbReference type="PRINTS" id="PR00153">
    <property type="entry name" value="CSAPPISMRASE"/>
</dbReference>
<feature type="domain" description="PPIase cyclophilin-type" evidence="6">
    <location>
        <begin position="7"/>
        <end position="168"/>
    </location>
</feature>
<dbReference type="PROSITE" id="PS00170">
    <property type="entry name" value="CSA_PPIASE_1"/>
    <property type="match status" value="1"/>
</dbReference>
<reference evidence="7 8" key="1">
    <citation type="journal article" date="2016" name="Nat. Commun.">
        <title>Thousands of microbial genomes shed light on interconnected biogeochemical processes in an aquifer system.</title>
        <authorList>
            <person name="Anantharaman K."/>
            <person name="Brown C.T."/>
            <person name="Hug L.A."/>
            <person name="Sharon I."/>
            <person name="Castelle C.J."/>
            <person name="Probst A.J."/>
            <person name="Thomas B.C."/>
            <person name="Singh A."/>
            <person name="Wilkins M.J."/>
            <person name="Karaoz U."/>
            <person name="Brodie E.L."/>
            <person name="Williams K.H."/>
            <person name="Hubbard S.S."/>
            <person name="Banfield J.F."/>
        </authorList>
    </citation>
    <scope>NUCLEOTIDE SEQUENCE [LARGE SCALE GENOMIC DNA]</scope>
</reference>
<proteinExistence type="inferred from homology"/>
<dbReference type="CDD" id="cd00317">
    <property type="entry name" value="cyclophilin"/>
    <property type="match status" value="1"/>
</dbReference>
<dbReference type="PANTHER" id="PTHR45625">
    <property type="entry name" value="PEPTIDYL-PROLYL CIS-TRANS ISOMERASE-RELATED"/>
    <property type="match status" value="1"/>
</dbReference>
<dbReference type="InterPro" id="IPR029000">
    <property type="entry name" value="Cyclophilin-like_dom_sf"/>
</dbReference>
<keyword evidence="4 5" id="KW-0413">Isomerase</keyword>
<evidence type="ECO:0000259" key="6">
    <source>
        <dbReference type="PROSITE" id="PS50072"/>
    </source>
</evidence>
<dbReference type="EMBL" id="MEYV01000010">
    <property type="protein sequence ID" value="OGD40384.1"/>
    <property type="molecule type" value="Genomic_DNA"/>
</dbReference>
<name>A0A1F5CC13_9BACT</name>
<evidence type="ECO:0000256" key="3">
    <source>
        <dbReference type="ARBA" id="ARBA00023110"/>
    </source>
</evidence>
<dbReference type="GO" id="GO:0003755">
    <property type="term" value="F:peptidyl-prolyl cis-trans isomerase activity"/>
    <property type="evidence" value="ECO:0007669"/>
    <property type="project" value="UniProtKB-UniRule"/>
</dbReference>
<dbReference type="InterPro" id="IPR044666">
    <property type="entry name" value="Cyclophilin_A-like"/>
</dbReference>
<dbReference type="Gene3D" id="2.40.100.10">
    <property type="entry name" value="Cyclophilin-like"/>
    <property type="match status" value="1"/>
</dbReference>
<dbReference type="InterPro" id="IPR020892">
    <property type="entry name" value="Cyclophilin-type_PPIase_CS"/>
</dbReference>
<evidence type="ECO:0000256" key="2">
    <source>
        <dbReference type="ARBA" id="ARBA00007365"/>
    </source>
</evidence>
<evidence type="ECO:0000313" key="7">
    <source>
        <dbReference type="EMBL" id="OGD40384.1"/>
    </source>
</evidence>
<evidence type="ECO:0000256" key="5">
    <source>
        <dbReference type="RuleBase" id="RU363019"/>
    </source>
</evidence>
<dbReference type="PANTHER" id="PTHR45625:SF4">
    <property type="entry name" value="PEPTIDYLPROLYL ISOMERASE DOMAIN AND WD REPEAT-CONTAINING PROTEIN 1"/>
    <property type="match status" value="1"/>
</dbReference>
<comment type="caution">
    <text evidence="7">The sequence shown here is derived from an EMBL/GenBank/DDBJ whole genome shotgun (WGS) entry which is preliminary data.</text>
</comment>
<comment type="similarity">
    <text evidence="2 5">Belongs to the cyclophilin-type PPIase family.</text>
</comment>
<comment type="function">
    <text evidence="1 5">PPIases accelerate the folding of proteins. It catalyzes the cis-trans isomerization of proline imidic peptide bonds in oligopeptides.</text>
</comment>
<gene>
    <name evidence="7" type="ORF">A3I30_03615</name>
</gene>
<dbReference type="PROSITE" id="PS50072">
    <property type="entry name" value="CSA_PPIASE_2"/>
    <property type="match status" value="1"/>
</dbReference>
<keyword evidence="3 5" id="KW-0697">Rotamase</keyword>
<comment type="catalytic activity">
    <reaction evidence="5">
        <text>[protein]-peptidylproline (omega=180) = [protein]-peptidylproline (omega=0)</text>
        <dbReference type="Rhea" id="RHEA:16237"/>
        <dbReference type="Rhea" id="RHEA-COMP:10747"/>
        <dbReference type="Rhea" id="RHEA-COMP:10748"/>
        <dbReference type="ChEBI" id="CHEBI:83833"/>
        <dbReference type="ChEBI" id="CHEBI:83834"/>
        <dbReference type="EC" id="5.2.1.8"/>
    </reaction>
</comment>
<dbReference type="InterPro" id="IPR002130">
    <property type="entry name" value="Cyclophilin-type_PPIase_dom"/>
</dbReference>
<dbReference type="PIRSF" id="PIRSF001467">
    <property type="entry name" value="Peptidylpro_ismrse"/>
    <property type="match status" value="1"/>
</dbReference>
<evidence type="ECO:0000256" key="1">
    <source>
        <dbReference type="ARBA" id="ARBA00002388"/>
    </source>
</evidence>
<dbReference type="GO" id="GO:0006457">
    <property type="term" value="P:protein folding"/>
    <property type="evidence" value="ECO:0007669"/>
    <property type="project" value="InterPro"/>
</dbReference>
<accession>A0A1F5CC13</accession>
<sequence>MAIDATQFFTAVIDTTAGKMTVQLFAKENPITVNNFVFLARQDFYNGTRFHRIIKDFMIQGGDPECNPSTSSGRCGAGGPGYKFNDEPITRDYERGTIAMANSGPNTNGSQFFIMTKTLPLQKNYVIFGKVIEGLDTLDKIAATPVTTNPMGEKSTPTEDVLIKSIRIEVVER</sequence>
<organism evidence="7 8">
    <name type="scientific">Candidatus Azambacteria bacterium RIFCSPLOWO2_02_FULL_44_14</name>
    <dbReference type="NCBI Taxonomy" id="1797306"/>
    <lineage>
        <taxon>Bacteria</taxon>
        <taxon>Candidatus Azamiibacteriota</taxon>
    </lineage>
</organism>
<dbReference type="Pfam" id="PF00160">
    <property type="entry name" value="Pro_isomerase"/>
    <property type="match status" value="1"/>
</dbReference>
<dbReference type="SUPFAM" id="SSF50891">
    <property type="entry name" value="Cyclophilin-like"/>
    <property type="match status" value="1"/>
</dbReference>